<dbReference type="HOGENOM" id="CLU_007526_0_2_1"/>
<feature type="domain" description="Aminoglycoside phosphotransferase" evidence="1">
    <location>
        <begin position="46"/>
        <end position="282"/>
    </location>
</feature>
<dbReference type="PANTHER" id="PTHR47829">
    <property type="entry name" value="HYDROLASE, PUTATIVE (AFU_ORTHOLOGUE AFUA_1G12880)-RELATED"/>
    <property type="match status" value="1"/>
</dbReference>
<name>A0A0C3LMT2_9AGAM</name>
<evidence type="ECO:0000259" key="1">
    <source>
        <dbReference type="Pfam" id="PF01636"/>
    </source>
</evidence>
<protein>
    <recommendedName>
        <fullName evidence="1">Aminoglycoside phosphotransferase domain-containing protein</fullName>
    </recommendedName>
</protein>
<evidence type="ECO:0000313" key="2">
    <source>
        <dbReference type="EMBL" id="KIO22657.1"/>
    </source>
</evidence>
<dbReference type="EMBL" id="KN823104">
    <property type="protein sequence ID" value="KIO22657.1"/>
    <property type="molecule type" value="Genomic_DNA"/>
</dbReference>
<dbReference type="Gene3D" id="3.30.200.20">
    <property type="entry name" value="Phosphorylase Kinase, domain 1"/>
    <property type="match status" value="1"/>
</dbReference>
<keyword evidence="3" id="KW-1185">Reference proteome</keyword>
<gene>
    <name evidence="2" type="ORF">M407DRAFT_79013</name>
</gene>
<reference evidence="2 3" key="1">
    <citation type="submission" date="2014-04" db="EMBL/GenBank/DDBJ databases">
        <authorList>
            <consortium name="DOE Joint Genome Institute"/>
            <person name="Kuo A."/>
            <person name="Girlanda M."/>
            <person name="Perotto S."/>
            <person name="Kohler A."/>
            <person name="Nagy L.G."/>
            <person name="Floudas D."/>
            <person name="Copeland A."/>
            <person name="Barry K.W."/>
            <person name="Cichocki N."/>
            <person name="Veneault-Fourrey C."/>
            <person name="LaButti K."/>
            <person name="Lindquist E.A."/>
            <person name="Lipzen A."/>
            <person name="Lundell T."/>
            <person name="Morin E."/>
            <person name="Murat C."/>
            <person name="Sun H."/>
            <person name="Tunlid A."/>
            <person name="Henrissat B."/>
            <person name="Grigoriev I.V."/>
            <person name="Hibbett D.S."/>
            <person name="Martin F."/>
            <person name="Nordberg H.P."/>
            <person name="Cantor M.N."/>
            <person name="Hua S.X."/>
        </authorList>
    </citation>
    <scope>NUCLEOTIDE SEQUENCE [LARGE SCALE GENOMIC DNA]</scope>
    <source>
        <strain evidence="2 3">MUT 4182</strain>
    </source>
</reference>
<dbReference type="AlphaFoldDB" id="A0A0C3LMT2"/>
<dbReference type="InterPro" id="IPR052898">
    <property type="entry name" value="ACAD10-like"/>
</dbReference>
<reference evidence="3" key="2">
    <citation type="submission" date="2015-01" db="EMBL/GenBank/DDBJ databases">
        <title>Evolutionary Origins and Diversification of the Mycorrhizal Mutualists.</title>
        <authorList>
            <consortium name="DOE Joint Genome Institute"/>
            <consortium name="Mycorrhizal Genomics Consortium"/>
            <person name="Kohler A."/>
            <person name="Kuo A."/>
            <person name="Nagy L.G."/>
            <person name="Floudas D."/>
            <person name="Copeland A."/>
            <person name="Barry K.W."/>
            <person name="Cichocki N."/>
            <person name="Veneault-Fourrey C."/>
            <person name="LaButti K."/>
            <person name="Lindquist E.A."/>
            <person name="Lipzen A."/>
            <person name="Lundell T."/>
            <person name="Morin E."/>
            <person name="Murat C."/>
            <person name="Riley R."/>
            <person name="Ohm R."/>
            <person name="Sun H."/>
            <person name="Tunlid A."/>
            <person name="Henrissat B."/>
            <person name="Grigoriev I.V."/>
            <person name="Hibbett D.S."/>
            <person name="Martin F."/>
        </authorList>
    </citation>
    <scope>NUCLEOTIDE SEQUENCE [LARGE SCALE GENOMIC DNA]</scope>
    <source>
        <strain evidence="3">MUT 4182</strain>
    </source>
</reference>
<dbReference type="InterPro" id="IPR011009">
    <property type="entry name" value="Kinase-like_dom_sf"/>
</dbReference>
<dbReference type="Pfam" id="PF01636">
    <property type="entry name" value="APH"/>
    <property type="match status" value="1"/>
</dbReference>
<dbReference type="Gene3D" id="3.90.1200.10">
    <property type="match status" value="1"/>
</dbReference>
<dbReference type="PANTHER" id="PTHR47829:SF1">
    <property type="entry name" value="HAD FAMILY PHOSPHATASE"/>
    <property type="match status" value="1"/>
</dbReference>
<dbReference type="OrthoDB" id="191037at2759"/>
<dbReference type="CDD" id="cd05154">
    <property type="entry name" value="ACAD10_11_N-like"/>
    <property type="match status" value="1"/>
</dbReference>
<evidence type="ECO:0000313" key="3">
    <source>
        <dbReference type="Proteomes" id="UP000054248"/>
    </source>
</evidence>
<organism evidence="2 3">
    <name type="scientific">Tulasnella calospora MUT 4182</name>
    <dbReference type="NCBI Taxonomy" id="1051891"/>
    <lineage>
        <taxon>Eukaryota</taxon>
        <taxon>Fungi</taxon>
        <taxon>Dikarya</taxon>
        <taxon>Basidiomycota</taxon>
        <taxon>Agaricomycotina</taxon>
        <taxon>Agaricomycetes</taxon>
        <taxon>Cantharellales</taxon>
        <taxon>Tulasnellaceae</taxon>
        <taxon>Tulasnella</taxon>
    </lineage>
</organism>
<dbReference type="SUPFAM" id="SSF56112">
    <property type="entry name" value="Protein kinase-like (PK-like)"/>
    <property type="match status" value="1"/>
</dbReference>
<dbReference type="Proteomes" id="UP000054248">
    <property type="component" value="Unassembled WGS sequence"/>
</dbReference>
<sequence length="398" mass="44229">MSNGTERLSNRVGGEYGELRGASLDESRLNAFLQSAVPAIQTPVAVKQFKFGQSNPTYFLTDAKGSRFVLRKKPAGSLLSRTAHAVEREFRVLHAINEYNQKPGTLPSSKVPVPQVFVLCEDNSIIGTPFYVMEYLDGRIFTDVRMPEAKPEERRLLWLGAIEALAKLARLSPDELGLGDFASRNPYFPRQIKSLTSVSAAQSQATDSETGKTIGPIPGFDALTEFYLENLPDEARTGPRIVHGDYKIDNLIFHNTEPRVIGILDWELCTLGSPLADLGNLTMPFHIKRAQQTKFPLLIGFKNAPQEDVPITLDELYREYCKLTGWVYPLAEMPFVSSWMLLRLAIISQGIAARFVRKQASSANAAIQLELFPVFAELAKDVLLDKGFHLSNSPASKL</sequence>
<dbReference type="InterPro" id="IPR041726">
    <property type="entry name" value="ACAD10_11_N"/>
</dbReference>
<proteinExistence type="predicted"/>
<dbReference type="InterPro" id="IPR002575">
    <property type="entry name" value="Aminoglycoside_PTrfase"/>
</dbReference>
<dbReference type="STRING" id="1051891.A0A0C3LMT2"/>
<accession>A0A0C3LMT2</accession>